<dbReference type="RefSeq" id="WP_159231341.1">
    <property type="nucleotide sequence ID" value="NZ_CACSIP010000022.1"/>
</dbReference>
<gene>
    <name evidence="4" type="primary">phnK</name>
    <name evidence="4" type="ORF">AELLOGFF_04621</name>
</gene>
<dbReference type="EMBL" id="CACSIP010000022">
    <property type="protein sequence ID" value="CAA0123658.1"/>
    <property type="molecule type" value="Genomic_DNA"/>
</dbReference>
<dbReference type="PANTHER" id="PTHR42764">
    <property type="entry name" value="PHOSPHONATES UTILIZATION ATP-BINDING PROTEIN PHNK-RELATED"/>
    <property type="match status" value="1"/>
</dbReference>
<keyword evidence="5" id="KW-1185">Reference proteome</keyword>
<dbReference type="PROSITE" id="PS50893">
    <property type="entry name" value="ABC_TRANSPORTER_2"/>
    <property type="match status" value="1"/>
</dbReference>
<dbReference type="Pfam" id="PF00005">
    <property type="entry name" value="ABC_tran"/>
    <property type="match status" value="1"/>
</dbReference>
<evidence type="ECO:0000256" key="1">
    <source>
        <dbReference type="ARBA" id="ARBA00022741"/>
    </source>
</evidence>
<dbReference type="InterPro" id="IPR027417">
    <property type="entry name" value="P-loop_NTPase"/>
</dbReference>
<dbReference type="OrthoDB" id="8036461at2"/>
<keyword evidence="2 4" id="KW-0067">ATP-binding</keyword>
<dbReference type="PIRSF" id="PIRSF037116">
    <property type="entry name" value="CP_lyase_PhnK"/>
    <property type="match status" value="1"/>
</dbReference>
<sequence length="280" mass="29760">MTSSAVADSPDAIPLLPPTPVLSVRAVSRRFGPGCSRCVALTGEATGTNVCRECGSVVAVHDASFDVGPREVLGVVGESGSGKTTLLRCLYRDLVPESGSILVDGQAVARSTVMMVHQNALAAGLYPHLAAESNVAERLLGNGSRDFDEIHRRATGLLGELGLQSQRHTDALRTFSGGMQQRVQLARALVDPPQLLLLDEPTTGLDPSVQADLLDVFQRVTEALTSATIVVSHDLAAVRVLASRVLVLHHGRIVEEGISEQVLEDPKHPYTQLLVSSRLT</sequence>
<proteinExistence type="predicted"/>
<dbReference type="Gene3D" id="3.40.50.300">
    <property type="entry name" value="P-loop containing nucleotide triphosphate hydrolases"/>
    <property type="match status" value="1"/>
</dbReference>
<feature type="domain" description="ABC transporter" evidence="3">
    <location>
        <begin position="45"/>
        <end position="275"/>
    </location>
</feature>
<dbReference type="InterPro" id="IPR003593">
    <property type="entry name" value="AAA+_ATPase"/>
</dbReference>
<accession>A0A5S9QWI6</accession>
<evidence type="ECO:0000259" key="3">
    <source>
        <dbReference type="PROSITE" id="PS50893"/>
    </source>
</evidence>
<evidence type="ECO:0000313" key="4">
    <source>
        <dbReference type="EMBL" id="CAA0123658.1"/>
    </source>
</evidence>
<dbReference type="PANTHER" id="PTHR42764:SF1">
    <property type="entry name" value="PHOSPHONATES UTILIZATION ATP-BINDING PROTEIN PHNK-RELATED"/>
    <property type="match status" value="1"/>
</dbReference>
<dbReference type="GO" id="GO:0005524">
    <property type="term" value="F:ATP binding"/>
    <property type="evidence" value="ECO:0007669"/>
    <property type="project" value="UniProtKB-KW"/>
</dbReference>
<name>A0A5S9QWI6_MYCVN</name>
<dbReference type="GO" id="GO:0016887">
    <property type="term" value="F:ATP hydrolysis activity"/>
    <property type="evidence" value="ECO:0007669"/>
    <property type="project" value="InterPro"/>
</dbReference>
<evidence type="ECO:0000256" key="2">
    <source>
        <dbReference type="ARBA" id="ARBA00022840"/>
    </source>
</evidence>
<organism evidence="4 5">
    <name type="scientific">Mycolicibacterium vanbaalenii</name>
    <name type="common">Mycobacterium vanbaalenii</name>
    <dbReference type="NCBI Taxonomy" id="110539"/>
    <lineage>
        <taxon>Bacteria</taxon>
        <taxon>Bacillati</taxon>
        <taxon>Actinomycetota</taxon>
        <taxon>Actinomycetes</taxon>
        <taxon>Mycobacteriales</taxon>
        <taxon>Mycobacteriaceae</taxon>
        <taxon>Mycolicibacterium</taxon>
    </lineage>
</organism>
<dbReference type="AlphaFoldDB" id="A0A5S9QWI6"/>
<dbReference type="InterPro" id="IPR017871">
    <property type="entry name" value="ABC_transporter-like_CS"/>
</dbReference>
<keyword evidence="1" id="KW-0547">Nucleotide-binding</keyword>
<protein>
    <submittedName>
        <fullName evidence="4">Phosphonates utilization ATP-binding protein PhnK</fullName>
    </submittedName>
</protein>
<reference evidence="4 5" key="1">
    <citation type="submission" date="2019-11" db="EMBL/GenBank/DDBJ databases">
        <authorList>
            <person name="Holert J."/>
        </authorList>
    </citation>
    <scope>NUCLEOTIDE SEQUENCE [LARGE SCALE GENOMIC DNA]</scope>
    <source>
        <strain evidence="4">BC8_1</strain>
    </source>
</reference>
<dbReference type="InterPro" id="IPR012700">
    <property type="entry name" value="PhnK"/>
</dbReference>
<dbReference type="Proteomes" id="UP000430146">
    <property type="component" value="Unassembled WGS sequence"/>
</dbReference>
<dbReference type="SMART" id="SM00382">
    <property type="entry name" value="AAA"/>
    <property type="match status" value="1"/>
</dbReference>
<dbReference type="GO" id="GO:0019700">
    <property type="term" value="P:organic phosphonate catabolic process"/>
    <property type="evidence" value="ECO:0007669"/>
    <property type="project" value="TreeGrafter"/>
</dbReference>
<dbReference type="InterPro" id="IPR003439">
    <property type="entry name" value="ABC_transporter-like_ATP-bd"/>
</dbReference>
<evidence type="ECO:0000313" key="5">
    <source>
        <dbReference type="Proteomes" id="UP000430146"/>
    </source>
</evidence>
<dbReference type="SUPFAM" id="SSF52540">
    <property type="entry name" value="P-loop containing nucleoside triphosphate hydrolases"/>
    <property type="match status" value="1"/>
</dbReference>
<dbReference type="PROSITE" id="PS00211">
    <property type="entry name" value="ABC_TRANSPORTER_1"/>
    <property type="match status" value="1"/>
</dbReference>